<name>A0A6D2L0T2_9BRAS</name>
<dbReference type="PROSITE" id="PS50104">
    <property type="entry name" value="TIR"/>
    <property type="match status" value="1"/>
</dbReference>
<dbReference type="GO" id="GO:0007165">
    <property type="term" value="P:signal transduction"/>
    <property type="evidence" value="ECO:0007669"/>
    <property type="project" value="InterPro"/>
</dbReference>
<proteinExistence type="predicted"/>
<dbReference type="Pfam" id="PF01582">
    <property type="entry name" value="TIR"/>
    <property type="match status" value="1"/>
</dbReference>
<accession>A0A6D2L0T2</accession>
<comment type="caution">
    <text evidence="2">The sequence shown here is derived from an EMBL/GenBank/DDBJ whole genome shotgun (WGS) entry which is preliminary data.</text>
</comment>
<sequence>MPPKHREVKIQWKEALTNVANLLGYHSVTWGNEATMIEAIANDVLSKLLLTPSKDFENFVGIEDHISNE</sequence>
<dbReference type="Proteomes" id="UP000467841">
    <property type="component" value="Unassembled WGS sequence"/>
</dbReference>
<evidence type="ECO:0000313" key="3">
    <source>
        <dbReference type="Proteomes" id="UP000467841"/>
    </source>
</evidence>
<evidence type="ECO:0000313" key="2">
    <source>
        <dbReference type="EMBL" id="CAA7058359.1"/>
    </source>
</evidence>
<gene>
    <name evidence="2" type="ORF">MERR_LOCUS45595</name>
</gene>
<reference evidence="2" key="1">
    <citation type="submission" date="2020-01" db="EMBL/GenBank/DDBJ databases">
        <authorList>
            <person name="Mishra B."/>
        </authorList>
    </citation>
    <scope>NUCLEOTIDE SEQUENCE [LARGE SCALE GENOMIC DNA]</scope>
</reference>
<feature type="domain" description="TIR" evidence="1">
    <location>
        <begin position="1"/>
        <end position="48"/>
    </location>
</feature>
<dbReference type="Gene3D" id="3.40.50.10140">
    <property type="entry name" value="Toll/interleukin-1 receptor homology (TIR) domain"/>
    <property type="match status" value="1"/>
</dbReference>
<dbReference type="EMBL" id="CACVBM020001718">
    <property type="protein sequence ID" value="CAA7058359.1"/>
    <property type="molecule type" value="Genomic_DNA"/>
</dbReference>
<dbReference type="InterPro" id="IPR000157">
    <property type="entry name" value="TIR_dom"/>
</dbReference>
<protein>
    <recommendedName>
        <fullName evidence="1">TIR domain-containing protein</fullName>
    </recommendedName>
</protein>
<keyword evidence="3" id="KW-1185">Reference proteome</keyword>
<dbReference type="InterPro" id="IPR035897">
    <property type="entry name" value="Toll_tir_struct_dom_sf"/>
</dbReference>
<organism evidence="2 3">
    <name type="scientific">Microthlaspi erraticum</name>
    <dbReference type="NCBI Taxonomy" id="1685480"/>
    <lineage>
        <taxon>Eukaryota</taxon>
        <taxon>Viridiplantae</taxon>
        <taxon>Streptophyta</taxon>
        <taxon>Embryophyta</taxon>
        <taxon>Tracheophyta</taxon>
        <taxon>Spermatophyta</taxon>
        <taxon>Magnoliopsida</taxon>
        <taxon>eudicotyledons</taxon>
        <taxon>Gunneridae</taxon>
        <taxon>Pentapetalae</taxon>
        <taxon>rosids</taxon>
        <taxon>malvids</taxon>
        <taxon>Brassicales</taxon>
        <taxon>Brassicaceae</taxon>
        <taxon>Coluteocarpeae</taxon>
        <taxon>Microthlaspi</taxon>
    </lineage>
</organism>
<dbReference type="AlphaFoldDB" id="A0A6D2L0T2"/>
<evidence type="ECO:0000259" key="1">
    <source>
        <dbReference type="PROSITE" id="PS50104"/>
    </source>
</evidence>